<evidence type="ECO:0000256" key="1">
    <source>
        <dbReference type="ARBA" id="ARBA00004123"/>
    </source>
</evidence>
<protein>
    <recommendedName>
        <fullName evidence="7">AP2/ERF domain-containing protein</fullName>
    </recommendedName>
</protein>
<dbReference type="Proteomes" id="UP000199752">
    <property type="component" value="Chromosome 4"/>
</dbReference>
<name>A0A0S4TG72_CRYHO</name>
<dbReference type="GO" id="GO:0003700">
    <property type="term" value="F:DNA-binding transcription factor activity"/>
    <property type="evidence" value="ECO:0007669"/>
    <property type="project" value="InterPro"/>
</dbReference>
<dbReference type="Gene3D" id="1.20.5.2050">
    <property type="match status" value="2"/>
</dbReference>
<proteinExistence type="predicted"/>
<keyword evidence="4" id="KW-0804">Transcription</keyword>
<keyword evidence="3" id="KW-0238">DNA-binding</keyword>
<feature type="domain" description="AP2/ERF" evidence="7">
    <location>
        <begin position="1006"/>
        <end position="1059"/>
    </location>
</feature>
<dbReference type="GO" id="GO:0005634">
    <property type="term" value="C:nucleus"/>
    <property type="evidence" value="ECO:0007669"/>
    <property type="project" value="UniProtKB-SubCell"/>
</dbReference>
<evidence type="ECO:0000259" key="7">
    <source>
        <dbReference type="Pfam" id="PF00847"/>
    </source>
</evidence>
<dbReference type="EMBL" id="LN877950">
    <property type="protein sequence ID" value="CUV05489.1"/>
    <property type="molecule type" value="Genomic_DNA"/>
</dbReference>
<gene>
    <name evidence="8" type="ORF">CHUDEA4_1110</name>
</gene>
<evidence type="ECO:0000256" key="6">
    <source>
        <dbReference type="SAM" id="MobiDB-lite"/>
    </source>
</evidence>
<dbReference type="VEuPathDB" id="CryptoDB:Chro.40131"/>
<evidence type="ECO:0000256" key="3">
    <source>
        <dbReference type="ARBA" id="ARBA00023125"/>
    </source>
</evidence>
<comment type="subcellular location">
    <subcellularLocation>
        <location evidence="1">Nucleus</location>
    </subcellularLocation>
</comment>
<feature type="domain" description="AP2/ERF" evidence="7">
    <location>
        <begin position="158"/>
        <end position="205"/>
    </location>
</feature>
<dbReference type="VEuPathDB" id="CryptoDB:ChTU502y2012_413g0205"/>
<dbReference type="GO" id="GO:0003677">
    <property type="term" value="F:DNA binding"/>
    <property type="evidence" value="ECO:0007669"/>
    <property type="project" value="UniProtKB-KW"/>
</dbReference>
<evidence type="ECO:0000256" key="4">
    <source>
        <dbReference type="ARBA" id="ARBA00023163"/>
    </source>
</evidence>
<feature type="compositionally biased region" description="Polar residues" evidence="6">
    <location>
        <begin position="1125"/>
        <end position="1134"/>
    </location>
</feature>
<accession>A0A0S4TG72</accession>
<keyword evidence="5" id="KW-0539">Nucleus</keyword>
<keyword evidence="2" id="KW-0805">Transcription regulation</keyword>
<reference evidence="8" key="1">
    <citation type="submission" date="2015-08" db="EMBL/GenBank/DDBJ databases">
        <authorList>
            <person name="Babu N.S."/>
            <person name="Beckwith C.J."/>
            <person name="Beseler K.G."/>
            <person name="Brison A."/>
            <person name="Carone J.V."/>
            <person name="Caskin T.P."/>
            <person name="Diamond M."/>
            <person name="Durham M.E."/>
            <person name="Foxe J.M."/>
            <person name="Go M."/>
            <person name="Henderson B.A."/>
            <person name="Jones I.B."/>
            <person name="McGettigan J.A."/>
            <person name="Micheletti S.J."/>
            <person name="Nasrallah M.E."/>
            <person name="Ortiz D."/>
            <person name="Piller C.R."/>
            <person name="Privatt S.R."/>
            <person name="Schneider S.L."/>
            <person name="Sharp S."/>
            <person name="Smith T.C."/>
            <person name="Stanton J.D."/>
            <person name="Ullery H.E."/>
            <person name="Wilson R.J."/>
            <person name="Serrano M.G."/>
            <person name="Buck G."/>
            <person name="Lee V."/>
            <person name="Wang Y."/>
            <person name="Carvalho R."/>
            <person name="Voegtly L."/>
            <person name="Shi R."/>
            <person name="Duckworth R."/>
            <person name="Johnson A."/>
            <person name="Loviza R."/>
            <person name="Walstead R."/>
            <person name="Shah Z."/>
            <person name="Kiflezghi M."/>
            <person name="Wade K."/>
            <person name="Ball S.L."/>
            <person name="Bradley K.W."/>
            <person name="Asai D.J."/>
            <person name="Bowman C.A."/>
            <person name="Russell D.A."/>
            <person name="Pope W.H."/>
            <person name="Jacobs-Sera D."/>
            <person name="Hendrix R.W."/>
            <person name="Hatfull G.F."/>
        </authorList>
    </citation>
    <scope>NUCLEOTIDE SEQUENCE [LARGE SCALE GENOMIC DNA]</scope>
</reference>
<organism evidence="8">
    <name type="scientific">Cryptosporidium hominis</name>
    <dbReference type="NCBI Taxonomy" id="237895"/>
    <lineage>
        <taxon>Eukaryota</taxon>
        <taxon>Sar</taxon>
        <taxon>Alveolata</taxon>
        <taxon>Apicomplexa</taxon>
        <taxon>Conoidasida</taxon>
        <taxon>Coccidia</taxon>
        <taxon>Eucoccidiorida</taxon>
        <taxon>Eimeriorina</taxon>
        <taxon>Cryptosporidiidae</taxon>
        <taxon>Cryptosporidium</taxon>
    </lineage>
</organism>
<dbReference type="VEuPathDB" id="CryptoDB:GY17_00003728"/>
<dbReference type="InterPro" id="IPR001471">
    <property type="entry name" value="AP2/ERF_dom"/>
</dbReference>
<feature type="region of interest" description="Disordered" evidence="6">
    <location>
        <begin position="97"/>
        <end position="131"/>
    </location>
</feature>
<evidence type="ECO:0000313" key="8">
    <source>
        <dbReference type="EMBL" id="CUV05489.1"/>
    </source>
</evidence>
<sequence>MEEKLETGKVFIDKEVVDWSQYTTMDSTQEDTPTCGIGENFDKSNEVEVGNSKIQQVQSQIENHVEIPDENSNEKFENSKNIIDDVTMEQNHIEVQNQEGSFINKDEAINDEDSKSDEEKNSDEGVTTVEVGRKDFNSSIVSTRKGTGTRLRRAEHQSGVPGVYWQESSQRWIAQWSDSISGRRITHGFSARVYGFEDAKQMAIKSRVDAIENGKATARKLHETSLTGKMYLNMNKSCYIGSGHQGETGVGASINSHNYIGGIKGMRIAKYGTAEYEKPEYLLKDDRSIVMNLMEKKNIQKIMNNMSDEGIGLLMEEMKHLKEDVEYEGIFWHPINKVWIGVWLDSITHETCTQSFAYEIGEDGIDISRLKAIEWRVKLINEKKLRDNVVEYVNNKEFKYHNNYSGSSGITNSCFNIFNNYGNSGIINPLNTDGNSNNNSNGNSSSSLINFTGSSFSALNGLSNNNNNSTEGSQPILVQNNNYQLLLSQLMQYLYGGNNNNSNNNNTNNNTGTNNSSYNGLISTNNSNFGANTGNVGTNNMVTDYNNMILSNMLLLNGALSGSSPSNINNANNMNTNLNSMVSNYLNIYYGNMLKHQFFGDNSEGFTTKSNNTNNINGNCNNSPSLNMLNSIDFNYLSPLQVLNDSTLEGMTKSKMMNSLLLGNGVNNGVGGYFSNYSSLNTNLANMFGINQASGANGTINNTFSSGNNHINHLSNHQNQYMYNILQNLMGSNKSVPISSNNNFGSLSLDNLDQFQNIPGNLTENILLNHLNQTQNQSQNQSLFQIQSQCQQNNNGNNTNMDINGMIKKIISQENGILVPRSDTNMVEVMNLEKIDSLREEMTNYNQGISNLLTSFEPLISGNSSFSNNSSNNNNSNNNNININIENNMNIANENFLKNSGSNISGSISDGNINIIGNNCTSNGNITDNLMEEKKISRSVTSSSVDSSISSNSTSFSMIKDSTNILEISESAAPTVSSTPASSSSSKIKAITSPKKKNMGGISYKSGIPGVYWKTRDQEWVAEWYDQNRKRHSRHFYVKKYGFNEAKKLAIQCRLNAVNSGEAVLRSGGGGNSTNNNMSISGRNTNSIIVANLSSKVKDGSNTNLNVNIRKEEREERMEDGGDCLNNTSNQSISPIINGEVESSKNVEDEVLNTDININTVTSEK</sequence>
<dbReference type="OrthoDB" id="364262at2759"/>
<evidence type="ECO:0000256" key="2">
    <source>
        <dbReference type="ARBA" id="ARBA00023015"/>
    </source>
</evidence>
<dbReference type="Pfam" id="PF00847">
    <property type="entry name" value="AP2"/>
    <property type="match status" value="2"/>
</dbReference>
<evidence type="ECO:0000256" key="5">
    <source>
        <dbReference type="ARBA" id="ARBA00023242"/>
    </source>
</evidence>
<dbReference type="AlphaFoldDB" id="A0A0S4TG72"/>
<dbReference type="VEuPathDB" id="CryptoDB:CHUDEA4_1110"/>
<feature type="region of interest" description="Disordered" evidence="6">
    <location>
        <begin position="972"/>
        <end position="992"/>
    </location>
</feature>
<feature type="region of interest" description="Disordered" evidence="6">
    <location>
        <begin position="1113"/>
        <end position="1134"/>
    </location>
</feature>